<dbReference type="InterPro" id="IPR017896">
    <property type="entry name" value="4Fe4S_Fe-S-bd"/>
</dbReference>
<evidence type="ECO:0000259" key="1">
    <source>
        <dbReference type="PROSITE" id="PS51379"/>
    </source>
</evidence>
<reference evidence="2" key="1">
    <citation type="journal article" date="2014" name="Front. Microbiol.">
        <title>High frequency of phylogenetically diverse reductive dehalogenase-homologous genes in deep subseafloor sedimentary metagenomes.</title>
        <authorList>
            <person name="Kawai M."/>
            <person name="Futagami T."/>
            <person name="Toyoda A."/>
            <person name="Takaki Y."/>
            <person name="Nishi S."/>
            <person name="Hori S."/>
            <person name="Arai W."/>
            <person name="Tsubouchi T."/>
            <person name="Morono Y."/>
            <person name="Uchiyama I."/>
            <person name="Ito T."/>
            <person name="Fujiyama A."/>
            <person name="Inagaki F."/>
            <person name="Takami H."/>
        </authorList>
    </citation>
    <scope>NUCLEOTIDE SEQUENCE</scope>
    <source>
        <strain evidence="2">Expedition CK06-06</strain>
    </source>
</reference>
<name>X1H1X2_9ZZZZ</name>
<dbReference type="Pfam" id="PF13183">
    <property type="entry name" value="Fer4_8"/>
    <property type="match status" value="1"/>
</dbReference>
<gene>
    <name evidence="2" type="ORF">S03H2_48401</name>
</gene>
<dbReference type="PANTHER" id="PTHR43255">
    <property type="entry name" value="IRON-SULFUR-BINDING OXIDOREDUCTASE FADF-RELATED-RELATED"/>
    <property type="match status" value="1"/>
</dbReference>
<feature type="domain" description="4Fe-4S ferredoxin-type" evidence="1">
    <location>
        <begin position="16"/>
        <end position="46"/>
    </location>
</feature>
<dbReference type="InterPro" id="IPR017900">
    <property type="entry name" value="4Fe4S_Fe_S_CS"/>
</dbReference>
<sequence>MEAVAPFKEAEDALKDAGSGEFDLCFQCGLCTVSCPWNIVRTFIPHKIMRQAQFGLVDLEDEGCWLCTTCNVCVSRCPRGVPITDIMRAARVIFLEYQYNMAPASLRSAMGSLASDGNPWGGKRENRGAWVGDL</sequence>
<dbReference type="InterPro" id="IPR051460">
    <property type="entry name" value="HdrC_iron-sulfur_subunit"/>
</dbReference>
<dbReference type="GO" id="GO:0051536">
    <property type="term" value="F:iron-sulfur cluster binding"/>
    <property type="evidence" value="ECO:0007669"/>
    <property type="project" value="InterPro"/>
</dbReference>
<dbReference type="Gene3D" id="1.10.1060.10">
    <property type="entry name" value="Alpha-helical ferredoxin"/>
    <property type="match status" value="1"/>
</dbReference>
<dbReference type="SUPFAM" id="SSF46548">
    <property type="entry name" value="alpha-helical ferredoxin"/>
    <property type="match status" value="1"/>
</dbReference>
<dbReference type="EMBL" id="BARU01030514">
    <property type="protein sequence ID" value="GAH64146.1"/>
    <property type="molecule type" value="Genomic_DNA"/>
</dbReference>
<dbReference type="AlphaFoldDB" id="X1H1X2"/>
<dbReference type="PROSITE" id="PS00198">
    <property type="entry name" value="4FE4S_FER_1"/>
    <property type="match status" value="1"/>
</dbReference>
<organism evidence="2">
    <name type="scientific">marine sediment metagenome</name>
    <dbReference type="NCBI Taxonomy" id="412755"/>
    <lineage>
        <taxon>unclassified sequences</taxon>
        <taxon>metagenomes</taxon>
        <taxon>ecological metagenomes</taxon>
    </lineage>
</organism>
<dbReference type="InterPro" id="IPR009051">
    <property type="entry name" value="Helical_ferredxn"/>
</dbReference>
<protein>
    <recommendedName>
        <fullName evidence="1">4Fe-4S ferredoxin-type domain-containing protein</fullName>
    </recommendedName>
</protein>
<feature type="non-terminal residue" evidence="2">
    <location>
        <position position="134"/>
    </location>
</feature>
<proteinExistence type="predicted"/>
<evidence type="ECO:0000313" key="2">
    <source>
        <dbReference type="EMBL" id="GAH64146.1"/>
    </source>
</evidence>
<comment type="caution">
    <text evidence="2">The sequence shown here is derived from an EMBL/GenBank/DDBJ whole genome shotgun (WGS) entry which is preliminary data.</text>
</comment>
<dbReference type="PROSITE" id="PS51379">
    <property type="entry name" value="4FE4S_FER_2"/>
    <property type="match status" value="1"/>
</dbReference>
<dbReference type="GO" id="GO:0005886">
    <property type="term" value="C:plasma membrane"/>
    <property type="evidence" value="ECO:0007669"/>
    <property type="project" value="TreeGrafter"/>
</dbReference>
<accession>X1H1X2</accession>
<dbReference type="PANTHER" id="PTHR43255:SF2">
    <property type="entry name" value="HETERODISULFIDE REDUCTASE RELATED PROTEIN"/>
    <property type="match status" value="1"/>
</dbReference>